<keyword evidence="3" id="KW-1185">Reference proteome</keyword>
<dbReference type="AlphaFoldDB" id="A0A4Y2SBG6"/>
<accession>A0A4Y2SBG6</accession>
<reference evidence="2 3" key="1">
    <citation type="journal article" date="2019" name="Sci. Rep.">
        <title>Orb-weaving spider Araneus ventricosus genome elucidates the spidroin gene catalogue.</title>
        <authorList>
            <person name="Kono N."/>
            <person name="Nakamura H."/>
            <person name="Ohtoshi R."/>
            <person name="Moran D.A.P."/>
            <person name="Shinohara A."/>
            <person name="Yoshida Y."/>
            <person name="Fujiwara M."/>
            <person name="Mori M."/>
            <person name="Tomita M."/>
            <person name="Arakawa K."/>
        </authorList>
    </citation>
    <scope>NUCLEOTIDE SEQUENCE [LARGE SCALE GENOMIC DNA]</scope>
</reference>
<feature type="compositionally biased region" description="Acidic residues" evidence="1">
    <location>
        <begin position="339"/>
        <end position="402"/>
    </location>
</feature>
<name>A0A4Y2SBG6_ARAVE</name>
<feature type="region of interest" description="Disordered" evidence="1">
    <location>
        <begin position="93"/>
        <end position="136"/>
    </location>
</feature>
<dbReference type="CDD" id="cd06503">
    <property type="entry name" value="ATP-synt_Fo_b"/>
    <property type="match status" value="1"/>
</dbReference>
<feature type="compositionally biased region" description="Basic and acidic residues" evidence="1">
    <location>
        <begin position="93"/>
        <end position="115"/>
    </location>
</feature>
<protein>
    <submittedName>
        <fullName evidence="2">Uncharacterized protein</fullName>
    </submittedName>
</protein>
<dbReference type="Proteomes" id="UP000499080">
    <property type="component" value="Unassembled WGS sequence"/>
</dbReference>
<gene>
    <name evidence="2" type="ORF">AVEN_5374_1</name>
</gene>
<feature type="compositionally biased region" description="Basic and acidic residues" evidence="1">
    <location>
        <begin position="122"/>
        <end position="136"/>
    </location>
</feature>
<evidence type="ECO:0000313" key="2">
    <source>
        <dbReference type="EMBL" id="GBN85407.1"/>
    </source>
</evidence>
<comment type="caution">
    <text evidence="2">The sequence shown here is derived from an EMBL/GenBank/DDBJ whole genome shotgun (WGS) entry which is preliminary data.</text>
</comment>
<feature type="region of interest" description="Disordered" evidence="1">
    <location>
        <begin position="214"/>
        <end position="266"/>
    </location>
</feature>
<proteinExistence type="predicted"/>
<organism evidence="2 3">
    <name type="scientific">Araneus ventricosus</name>
    <name type="common">Orbweaver spider</name>
    <name type="synonym">Epeira ventricosa</name>
    <dbReference type="NCBI Taxonomy" id="182803"/>
    <lineage>
        <taxon>Eukaryota</taxon>
        <taxon>Metazoa</taxon>
        <taxon>Ecdysozoa</taxon>
        <taxon>Arthropoda</taxon>
        <taxon>Chelicerata</taxon>
        <taxon>Arachnida</taxon>
        <taxon>Araneae</taxon>
        <taxon>Araneomorphae</taxon>
        <taxon>Entelegynae</taxon>
        <taxon>Araneoidea</taxon>
        <taxon>Araneidae</taxon>
        <taxon>Araneus</taxon>
    </lineage>
</organism>
<sequence>MDEGWFERSRAVSAFQQQMKAGLRRGPAAGLQVGSWLSQKISLSSTCMKAGLRRSRAVSKFLLNSDEGWFEAVPGCLKISSQQRRRLEFSHMEGDDRNSYCPSSEDKSTQKRKREEEDEELDVPRINEEPEEKKRRSNEIMKDISVDTIHYSYSSGALFKISNCKFCKVVINDSFRMEFTSESREYFGDLSISSFLHHEKEAQILEQKLKQEAQKRKQQAQERKLEAQMREQQLKQEAQKRKQEAQKRKQEAQKRKEQLQMEAQERKLDAQIRKEQLKQETQKRQQDFSLGKVCTGLKISNMTFPNFFINDSFQMMCSDDANQSSSFTLLMNQSGDSFQSDEDEWSQDESDDEDEWSQDESDDEDEWSQDESDDEDEWSQDEYDDEDEWSQDESDDDNEYQSDEYFGNEY</sequence>
<evidence type="ECO:0000313" key="3">
    <source>
        <dbReference type="Proteomes" id="UP000499080"/>
    </source>
</evidence>
<dbReference type="EMBL" id="BGPR01020754">
    <property type="protein sequence ID" value="GBN85407.1"/>
    <property type="molecule type" value="Genomic_DNA"/>
</dbReference>
<feature type="region of interest" description="Disordered" evidence="1">
    <location>
        <begin position="333"/>
        <end position="410"/>
    </location>
</feature>
<evidence type="ECO:0000256" key="1">
    <source>
        <dbReference type="SAM" id="MobiDB-lite"/>
    </source>
</evidence>